<keyword evidence="8 11" id="KW-1133">Transmembrane helix</keyword>
<feature type="transmembrane region" description="Helical" evidence="11">
    <location>
        <begin position="514"/>
        <end position="537"/>
    </location>
</feature>
<keyword evidence="14" id="KW-1185">Reference proteome</keyword>
<comment type="subcellular location">
    <subcellularLocation>
        <location evidence="1">Membrane</location>
        <topology evidence="1">Multi-pass membrane protein</topology>
    </subcellularLocation>
</comment>
<comment type="similarity">
    <text evidence="2">Belongs to the ABC transporter superfamily. ABCA family.</text>
</comment>
<keyword evidence="6" id="KW-0547">Nucleotide-binding</keyword>
<dbReference type="FunFam" id="3.40.50.300:FF:000665">
    <property type="entry name" value="ABC transporter A family member 2"/>
    <property type="match status" value="1"/>
</dbReference>
<keyword evidence="7" id="KW-0067">ATP-binding</keyword>
<evidence type="ECO:0000256" key="7">
    <source>
        <dbReference type="ARBA" id="ARBA00022840"/>
    </source>
</evidence>
<evidence type="ECO:0000256" key="10">
    <source>
        <dbReference type="SAM" id="MobiDB-lite"/>
    </source>
</evidence>
<dbReference type="InterPro" id="IPR026082">
    <property type="entry name" value="ABCA"/>
</dbReference>
<keyword evidence="9 11" id="KW-0472">Membrane</keyword>
<dbReference type="InterPro" id="IPR013525">
    <property type="entry name" value="ABC2_TM"/>
</dbReference>
<dbReference type="GO" id="GO:0016020">
    <property type="term" value="C:membrane"/>
    <property type="evidence" value="ECO:0007669"/>
    <property type="project" value="UniProtKB-SubCell"/>
</dbReference>
<dbReference type="AlphaFoldDB" id="A0A9P5SNM4"/>
<keyword evidence="4 11" id="KW-0812">Transmembrane</keyword>
<evidence type="ECO:0000256" key="11">
    <source>
        <dbReference type="SAM" id="Phobius"/>
    </source>
</evidence>
<dbReference type="Pfam" id="PF12698">
    <property type="entry name" value="ABC2_membrane_3"/>
    <property type="match status" value="1"/>
</dbReference>
<dbReference type="GO" id="GO:0140359">
    <property type="term" value="F:ABC-type transporter activity"/>
    <property type="evidence" value="ECO:0007669"/>
    <property type="project" value="InterPro"/>
</dbReference>
<comment type="caution">
    <text evidence="13">The sequence shown here is derived from an EMBL/GenBank/DDBJ whole genome shotgun (WGS) entry which is preliminary data.</text>
</comment>
<evidence type="ECO:0000256" key="8">
    <source>
        <dbReference type="ARBA" id="ARBA00022989"/>
    </source>
</evidence>
<dbReference type="GO" id="GO:0016887">
    <property type="term" value="F:ATP hydrolysis activity"/>
    <property type="evidence" value="ECO:0007669"/>
    <property type="project" value="InterPro"/>
</dbReference>
<dbReference type="PROSITE" id="PS00211">
    <property type="entry name" value="ABC_TRANSPORTER_1"/>
    <property type="match status" value="1"/>
</dbReference>
<dbReference type="PANTHER" id="PTHR19229:SF36">
    <property type="entry name" value="ATP-BINDING CASSETTE SUB-FAMILY A MEMBER 2"/>
    <property type="match status" value="1"/>
</dbReference>
<feature type="transmembrane region" description="Helical" evidence="11">
    <location>
        <begin position="544"/>
        <end position="562"/>
    </location>
</feature>
<evidence type="ECO:0000256" key="4">
    <source>
        <dbReference type="ARBA" id="ARBA00022692"/>
    </source>
</evidence>
<reference evidence="13" key="1">
    <citation type="journal article" date="2020" name="Fungal Divers.">
        <title>Resolving the Mortierellaceae phylogeny through synthesis of multi-gene phylogenetics and phylogenomics.</title>
        <authorList>
            <person name="Vandepol N."/>
            <person name="Liber J."/>
            <person name="Desiro A."/>
            <person name="Na H."/>
            <person name="Kennedy M."/>
            <person name="Barry K."/>
            <person name="Grigoriev I.V."/>
            <person name="Miller A.N."/>
            <person name="O'Donnell K."/>
            <person name="Stajich J.E."/>
            <person name="Bonito G."/>
        </authorList>
    </citation>
    <scope>NUCLEOTIDE SEQUENCE</scope>
    <source>
        <strain evidence="13">NVP1</strain>
    </source>
</reference>
<gene>
    <name evidence="13" type="ORF">BG006_002056</name>
</gene>
<dbReference type="Pfam" id="PF00005">
    <property type="entry name" value="ABC_tran"/>
    <property type="match status" value="1"/>
</dbReference>
<evidence type="ECO:0000256" key="6">
    <source>
        <dbReference type="ARBA" id="ARBA00022741"/>
    </source>
</evidence>
<feature type="transmembrane region" description="Helical" evidence="11">
    <location>
        <begin position="75"/>
        <end position="95"/>
    </location>
</feature>
<organism evidence="13 14">
    <name type="scientific">Podila minutissima</name>
    <dbReference type="NCBI Taxonomy" id="64525"/>
    <lineage>
        <taxon>Eukaryota</taxon>
        <taxon>Fungi</taxon>
        <taxon>Fungi incertae sedis</taxon>
        <taxon>Mucoromycota</taxon>
        <taxon>Mortierellomycotina</taxon>
        <taxon>Mortierellomycetes</taxon>
        <taxon>Mortierellales</taxon>
        <taxon>Mortierellaceae</taxon>
        <taxon>Podila</taxon>
    </lineage>
</organism>
<feature type="transmembrane region" description="Helical" evidence="11">
    <location>
        <begin position="613"/>
        <end position="635"/>
    </location>
</feature>
<dbReference type="GO" id="GO:0005319">
    <property type="term" value="F:lipid transporter activity"/>
    <property type="evidence" value="ECO:0007669"/>
    <property type="project" value="TreeGrafter"/>
</dbReference>
<proteinExistence type="inferred from homology"/>
<dbReference type="SUPFAM" id="SSF52540">
    <property type="entry name" value="P-loop containing nucleoside triphosphate hydrolases"/>
    <property type="match status" value="1"/>
</dbReference>
<name>A0A9P5SNM4_9FUNG</name>
<keyword evidence="3" id="KW-0813">Transport</keyword>
<feature type="compositionally biased region" description="Polar residues" evidence="10">
    <location>
        <begin position="10"/>
        <end position="24"/>
    </location>
</feature>
<dbReference type="InterPro" id="IPR017871">
    <property type="entry name" value="ABC_transporter-like_CS"/>
</dbReference>
<dbReference type="InterPro" id="IPR003439">
    <property type="entry name" value="ABC_transporter-like_ATP-bd"/>
</dbReference>
<dbReference type="CDD" id="cd03263">
    <property type="entry name" value="ABC_subfamily_A"/>
    <property type="match status" value="1"/>
</dbReference>
<evidence type="ECO:0000256" key="1">
    <source>
        <dbReference type="ARBA" id="ARBA00004141"/>
    </source>
</evidence>
<keyword evidence="5" id="KW-0677">Repeat</keyword>
<dbReference type="Proteomes" id="UP000696485">
    <property type="component" value="Unassembled WGS sequence"/>
</dbReference>
<evidence type="ECO:0000313" key="14">
    <source>
        <dbReference type="Proteomes" id="UP000696485"/>
    </source>
</evidence>
<sequence>MFWQKRQSEAVLSSDSQSHSSTPMNPIDGTTKEHETVEFELLPPPVDFSGMKPTARYQARALARRALSFHSRKRITNGICLLIWPILMVALNYSLADIISWKGTGPRGVFRMCVNEVDPLRTRSAKFNQRLLLPEEIEYGFNASFYPQFTRNFEDHYSNFLPCVRWFGESHPDQPPYANGTGTDVDTFYVPVDVEWLDKQMYENLYRISIPPNAPYDPFDRYPAMLLNEPINQTLYYSAANADIAKALGTSPNVTQKIVSEFWPPANESLVYNNSTLKNHPAAVGSGLFGAIPVRYLETRALLDTGNQSSGNRIPSYRKIFAAMPQFIQVDDAEHAVQMIENSVRSRTSYFMSFGMGFMAFEALDVSGAGSVKATLQLGKYTYQTGIRQLITMSQLTSAMVKFKYAGKYILSQGVRALPYEYDYAQDNGANVNAASTFLFPFALSFLMPIFVTILVEEKENRLRVMMAMNGLKSSSYYLAHYIEFMTMQLILTLVFAVSCVVIKSAVIGRTDSGLLVLLFLLWSHVQVCFAFVLAACISKTRRAVILVNFLVALSAILGAMAERIFVEDGIPTAWLLHPSFAFYHILSVAALRANLVNMTYPLTFAHFTSGSTIRFAIISMAAESFVFLLLTFYIDAVAPSEYGVTRPWHFFITDLFKSRRQRRDLESNLRANASPIEDSGSMEGGDADVQEELERVRTVYDPEQTPLILDNLFHRYPGKAVPALRSMSFGVEKNTVLGLLGPNGAGKSTMIHLLTGLYKPTSGTAFVAGANIHDQMALVHSRTGVCPQHDILWGDLSIADHLLFYSRLRGVPPPLEQQAVAYAIASVSLTKFRDRQVKSLSGGERRRVSIAISILGDNRVVFLDEPTTGLDPAVRRIIWDVVNRVKVDRTVVLTTHSMEEADVLSDRIAIMTSGQLRCIGTSLHLKELYGSGFRLSVTSKPGRLQEACQSIEEKVLGSRPFKRTDKFTNATVFDFDIGQAAKEGSAPRGDLSSIFKSLLQKDQFPDVEDWGVSQTTLEDVFVRIVTDADDSLRVPTVIQSGLL</sequence>
<dbReference type="Gene3D" id="3.40.50.300">
    <property type="entry name" value="P-loop containing nucleotide triphosphate hydrolases"/>
    <property type="match status" value="1"/>
</dbReference>
<dbReference type="GO" id="GO:0005524">
    <property type="term" value="F:ATP binding"/>
    <property type="evidence" value="ECO:0007669"/>
    <property type="project" value="UniProtKB-KW"/>
</dbReference>
<evidence type="ECO:0000259" key="12">
    <source>
        <dbReference type="PROSITE" id="PS50893"/>
    </source>
</evidence>
<protein>
    <recommendedName>
        <fullName evidence="12">ABC transporter domain-containing protein</fullName>
    </recommendedName>
</protein>
<feature type="region of interest" description="Disordered" evidence="10">
    <location>
        <begin position="1"/>
        <end position="30"/>
    </location>
</feature>
<evidence type="ECO:0000256" key="3">
    <source>
        <dbReference type="ARBA" id="ARBA00022448"/>
    </source>
</evidence>
<dbReference type="EMBL" id="JAAAUY010000145">
    <property type="protein sequence ID" value="KAF9334497.1"/>
    <property type="molecule type" value="Genomic_DNA"/>
</dbReference>
<feature type="transmembrane region" description="Helical" evidence="11">
    <location>
        <begin position="477"/>
        <end position="508"/>
    </location>
</feature>
<evidence type="ECO:0000256" key="2">
    <source>
        <dbReference type="ARBA" id="ARBA00008869"/>
    </source>
</evidence>
<dbReference type="InterPro" id="IPR003593">
    <property type="entry name" value="AAA+_ATPase"/>
</dbReference>
<dbReference type="SMART" id="SM00382">
    <property type="entry name" value="AAA"/>
    <property type="match status" value="1"/>
</dbReference>
<dbReference type="PANTHER" id="PTHR19229">
    <property type="entry name" value="ATP-BINDING CASSETTE TRANSPORTER SUBFAMILY A ABCA"/>
    <property type="match status" value="1"/>
</dbReference>
<evidence type="ECO:0000256" key="5">
    <source>
        <dbReference type="ARBA" id="ARBA00022737"/>
    </source>
</evidence>
<dbReference type="InterPro" id="IPR027417">
    <property type="entry name" value="P-loop_NTPase"/>
</dbReference>
<feature type="domain" description="ABC transporter" evidence="12">
    <location>
        <begin position="708"/>
        <end position="939"/>
    </location>
</feature>
<accession>A0A9P5SNM4</accession>
<feature type="transmembrane region" description="Helical" evidence="11">
    <location>
        <begin position="438"/>
        <end position="456"/>
    </location>
</feature>
<dbReference type="PROSITE" id="PS50893">
    <property type="entry name" value="ABC_TRANSPORTER_2"/>
    <property type="match status" value="1"/>
</dbReference>
<evidence type="ECO:0000313" key="13">
    <source>
        <dbReference type="EMBL" id="KAF9334497.1"/>
    </source>
</evidence>
<evidence type="ECO:0000256" key="9">
    <source>
        <dbReference type="ARBA" id="ARBA00023136"/>
    </source>
</evidence>
<feature type="transmembrane region" description="Helical" evidence="11">
    <location>
        <begin position="582"/>
        <end position="601"/>
    </location>
</feature>